<evidence type="ECO:0000256" key="1">
    <source>
        <dbReference type="ARBA" id="ARBA00010875"/>
    </source>
</evidence>
<sequence>MGKIEINNRLNRKIDLKLVKRVAVEFARVYKIEDKEISLAFVGDAEIKKINQAYRGLKEPTDVLSFAGAGDYFGEIIIDYSQIKRQAGKFNHSAKQEMIFILVHGLLHLLGHDDKTEADRLKMIELGQKFICHCERKRSNLTNGKE</sequence>
<dbReference type="SUPFAM" id="SSF55486">
    <property type="entry name" value="Metalloproteases ('zincins'), catalytic domain"/>
    <property type="match status" value="1"/>
</dbReference>
<dbReference type="EC" id="3.1.-.-" evidence="7"/>
<keyword evidence="7" id="KW-0690">Ribosome biogenesis</keyword>
<proteinExistence type="inferred from homology"/>
<dbReference type="GO" id="GO:0006364">
    <property type="term" value="P:rRNA processing"/>
    <property type="evidence" value="ECO:0007669"/>
    <property type="project" value="UniProtKB-UniRule"/>
</dbReference>
<dbReference type="NCBIfam" id="TIGR00043">
    <property type="entry name" value="rRNA maturation RNase YbeY"/>
    <property type="match status" value="1"/>
</dbReference>
<evidence type="ECO:0000256" key="7">
    <source>
        <dbReference type="HAMAP-Rule" id="MF_00009"/>
    </source>
</evidence>
<comment type="similarity">
    <text evidence="1 7">Belongs to the endoribonuclease YbeY family.</text>
</comment>
<keyword evidence="3 7" id="KW-0479">Metal-binding</keyword>
<name>A0A0G0XTX3_9BACT</name>
<feature type="binding site" evidence="7">
    <location>
        <position position="108"/>
    </location>
    <ligand>
        <name>Zn(2+)</name>
        <dbReference type="ChEBI" id="CHEBI:29105"/>
        <note>catalytic</note>
    </ligand>
</feature>
<dbReference type="HAMAP" id="MF_00009">
    <property type="entry name" value="Endoribonucl_YbeY"/>
    <property type="match status" value="1"/>
</dbReference>
<dbReference type="PROSITE" id="PS01306">
    <property type="entry name" value="UPF0054"/>
    <property type="match status" value="1"/>
</dbReference>
<dbReference type="GO" id="GO:0008270">
    <property type="term" value="F:zinc ion binding"/>
    <property type="evidence" value="ECO:0007669"/>
    <property type="project" value="UniProtKB-UniRule"/>
</dbReference>
<evidence type="ECO:0000256" key="2">
    <source>
        <dbReference type="ARBA" id="ARBA00022722"/>
    </source>
</evidence>
<dbReference type="InterPro" id="IPR002036">
    <property type="entry name" value="YbeY"/>
</dbReference>
<protein>
    <recommendedName>
        <fullName evidence="7">Endoribonuclease YbeY</fullName>
        <ecNumber evidence="7">3.1.-.-</ecNumber>
    </recommendedName>
</protein>
<evidence type="ECO:0000313" key="8">
    <source>
        <dbReference type="EMBL" id="KKR91357.1"/>
    </source>
</evidence>
<dbReference type="InterPro" id="IPR020549">
    <property type="entry name" value="YbeY_CS"/>
</dbReference>
<organism evidence="8 9">
    <name type="scientific">Candidatus Falkowbacteria bacterium GW2011_GWA2_41_14</name>
    <dbReference type="NCBI Taxonomy" id="1618635"/>
    <lineage>
        <taxon>Bacteria</taxon>
        <taxon>Candidatus Falkowiibacteriota</taxon>
    </lineage>
</organism>
<dbReference type="Proteomes" id="UP000034190">
    <property type="component" value="Unassembled WGS sequence"/>
</dbReference>
<dbReference type="GO" id="GO:0004222">
    <property type="term" value="F:metalloendopeptidase activity"/>
    <property type="evidence" value="ECO:0007669"/>
    <property type="project" value="InterPro"/>
</dbReference>
<comment type="function">
    <text evidence="7">Single strand-specific metallo-endoribonuclease involved in late-stage 70S ribosome quality control and in maturation of the 3' terminus of the 16S rRNA.</text>
</comment>
<dbReference type="InterPro" id="IPR023091">
    <property type="entry name" value="MetalPrtase_cat_dom_sf_prd"/>
</dbReference>
<dbReference type="Gene3D" id="3.40.390.30">
    <property type="entry name" value="Metalloproteases ('zincins'), catalytic domain"/>
    <property type="match status" value="1"/>
</dbReference>
<comment type="cofactor">
    <cofactor evidence="7">
        <name>Zn(2+)</name>
        <dbReference type="ChEBI" id="CHEBI:29105"/>
    </cofactor>
    <text evidence="7">Binds 1 zinc ion.</text>
</comment>
<keyword evidence="7" id="KW-0698">rRNA processing</keyword>
<gene>
    <name evidence="7" type="primary">ybeY</name>
    <name evidence="8" type="ORF">UU43_C0008G0008</name>
</gene>
<reference evidence="8 9" key="1">
    <citation type="journal article" date="2015" name="Nature">
        <title>rRNA introns, odd ribosomes, and small enigmatic genomes across a large radiation of phyla.</title>
        <authorList>
            <person name="Brown C.T."/>
            <person name="Hug L.A."/>
            <person name="Thomas B.C."/>
            <person name="Sharon I."/>
            <person name="Castelle C.J."/>
            <person name="Singh A."/>
            <person name="Wilkins M.J."/>
            <person name="Williams K.H."/>
            <person name="Banfield J.F."/>
        </authorList>
    </citation>
    <scope>NUCLEOTIDE SEQUENCE [LARGE SCALE GENOMIC DNA]</scope>
</reference>
<keyword evidence="2 7" id="KW-0540">Nuclease</keyword>
<evidence type="ECO:0000256" key="4">
    <source>
        <dbReference type="ARBA" id="ARBA00022759"/>
    </source>
</evidence>
<dbReference type="GO" id="GO:0004521">
    <property type="term" value="F:RNA endonuclease activity"/>
    <property type="evidence" value="ECO:0007669"/>
    <property type="project" value="UniProtKB-UniRule"/>
</dbReference>
<comment type="caution">
    <text evidence="8">The sequence shown here is derived from an EMBL/GenBank/DDBJ whole genome shotgun (WGS) entry which is preliminary data.</text>
</comment>
<dbReference type="EMBL" id="LCAP01000008">
    <property type="protein sequence ID" value="KKR91357.1"/>
    <property type="molecule type" value="Genomic_DNA"/>
</dbReference>
<dbReference type="AlphaFoldDB" id="A0A0G0XTX3"/>
<dbReference type="PANTHER" id="PTHR46986">
    <property type="entry name" value="ENDORIBONUCLEASE YBEY, CHLOROPLASTIC"/>
    <property type="match status" value="1"/>
</dbReference>
<keyword evidence="5 7" id="KW-0378">Hydrolase</keyword>
<keyword evidence="7" id="KW-0963">Cytoplasm</keyword>
<evidence type="ECO:0000256" key="3">
    <source>
        <dbReference type="ARBA" id="ARBA00022723"/>
    </source>
</evidence>
<accession>A0A0G0XTX3</accession>
<evidence type="ECO:0000256" key="6">
    <source>
        <dbReference type="ARBA" id="ARBA00022833"/>
    </source>
</evidence>
<feature type="binding site" evidence="7">
    <location>
        <position position="114"/>
    </location>
    <ligand>
        <name>Zn(2+)</name>
        <dbReference type="ChEBI" id="CHEBI:29105"/>
        <note>catalytic</note>
    </ligand>
</feature>
<feature type="binding site" evidence="7">
    <location>
        <position position="104"/>
    </location>
    <ligand>
        <name>Zn(2+)</name>
        <dbReference type="ChEBI" id="CHEBI:29105"/>
        <note>catalytic</note>
    </ligand>
</feature>
<dbReference type="Pfam" id="PF02130">
    <property type="entry name" value="YbeY"/>
    <property type="match status" value="1"/>
</dbReference>
<dbReference type="PATRIC" id="fig|1618635.3.peg.424"/>
<evidence type="ECO:0000256" key="5">
    <source>
        <dbReference type="ARBA" id="ARBA00022801"/>
    </source>
</evidence>
<comment type="subcellular location">
    <subcellularLocation>
        <location evidence="7">Cytoplasm</location>
    </subcellularLocation>
</comment>
<dbReference type="PANTHER" id="PTHR46986:SF1">
    <property type="entry name" value="ENDORIBONUCLEASE YBEY, CHLOROPLASTIC"/>
    <property type="match status" value="1"/>
</dbReference>
<dbReference type="GO" id="GO:0005737">
    <property type="term" value="C:cytoplasm"/>
    <property type="evidence" value="ECO:0007669"/>
    <property type="project" value="UniProtKB-SubCell"/>
</dbReference>
<keyword evidence="4 7" id="KW-0255">Endonuclease</keyword>
<evidence type="ECO:0000313" key="9">
    <source>
        <dbReference type="Proteomes" id="UP000034190"/>
    </source>
</evidence>
<keyword evidence="6 7" id="KW-0862">Zinc</keyword>